<organism evidence="2 3">
    <name type="scientific">Vagococcus entomophilus</name>
    <dbReference type="NCBI Taxonomy" id="1160095"/>
    <lineage>
        <taxon>Bacteria</taxon>
        <taxon>Bacillati</taxon>
        <taxon>Bacillota</taxon>
        <taxon>Bacilli</taxon>
        <taxon>Lactobacillales</taxon>
        <taxon>Enterococcaceae</taxon>
        <taxon>Vagococcus</taxon>
    </lineage>
</organism>
<gene>
    <name evidence="2" type="ORF">CBF30_01550</name>
</gene>
<dbReference type="AlphaFoldDB" id="A0A430AIL4"/>
<protein>
    <submittedName>
        <fullName evidence="2">DNA-directed RNA polymerase subunit beta</fullName>
    </submittedName>
</protein>
<reference evidence="2 3" key="1">
    <citation type="submission" date="2017-05" db="EMBL/GenBank/DDBJ databases">
        <title>Vagococcus spp. assemblies.</title>
        <authorList>
            <person name="Gulvik C.A."/>
        </authorList>
    </citation>
    <scope>NUCLEOTIDE SEQUENCE [LARGE SCALE GENOMIC DNA]</scope>
    <source>
        <strain evidence="2 3">DSM 24756</strain>
    </source>
</reference>
<keyword evidence="1" id="KW-0812">Transmembrane</keyword>
<comment type="caution">
    <text evidence="2">The sequence shown here is derived from an EMBL/GenBank/DDBJ whole genome shotgun (WGS) entry which is preliminary data.</text>
</comment>
<feature type="transmembrane region" description="Helical" evidence="1">
    <location>
        <begin position="12"/>
        <end position="36"/>
    </location>
</feature>
<dbReference type="GO" id="GO:0000428">
    <property type="term" value="C:DNA-directed RNA polymerase complex"/>
    <property type="evidence" value="ECO:0007669"/>
    <property type="project" value="UniProtKB-KW"/>
</dbReference>
<dbReference type="Proteomes" id="UP000288669">
    <property type="component" value="Unassembled WGS sequence"/>
</dbReference>
<evidence type="ECO:0000256" key="1">
    <source>
        <dbReference type="SAM" id="Phobius"/>
    </source>
</evidence>
<evidence type="ECO:0000313" key="3">
    <source>
        <dbReference type="Proteomes" id="UP000288669"/>
    </source>
</evidence>
<keyword evidence="2" id="KW-0804">Transcription</keyword>
<keyword evidence="3" id="KW-1185">Reference proteome</keyword>
<dbReference type="InterPro" id="IPR024596">
    <property type="entry name" value="RNApol_su_b/EpuA"/>
</dbReference>
<keyword evidence="2" id="KW-0240">DNA-directed RNA polymerase</keyword>
<sequence>MKSSRYITRNLIKILMVLLLILVLFLIGLVIGYSVIGEGKSSEVFKSGTWIHILDFFKK</sequence>
<keyword evidence="1" id="KW-0472">Membrane</keyword>
<keyword evidence="1" id="KW-1133">Transmembrane helix</keyword>
<dbReference type="RefSeq" id="WP_126822075.1">
    <property type="nucleotide sequence ID" value="NZ_JBHLWU010000001.1"/>
</dbReference>
<proteinExistence type="predicted"/>
<accession>A0A430AIL4</accession>
<name>A0A430AIL4_9ENTE</name>
<dbReference type="EMBL" id="NGJZ01000001">
    <property type="protein sequence ID" value="RSU07952.1"/>
    <property type="molecule type" value="Genomic_DNA"/>
</dbReference>
<dbReference type="Pfam" id="PF11772">
    <property type="entry name" value="EpuA"/>
    <property type="match status" value="1"/>
</dbReference>
<evidence type="ECO:0000313" key="2">
    <source>
        <dbReference type="EMBL" id="RSU07952.1"/>
    </source>
</evidence>